<dbReference type="PANTHER" id="PTHR10622">
    <property type="entry name" value="HET DOMAIN-CONTAINING PROTEIN"/>
    <property type="match status" value="1"/>
</dbReference>
<protein>
    <recommendedName>
        <fullName evidence="5">Heterokaryon incompatibility domain-containing protein</fullName>
    </recommendedName>
</protein>
<dbReference type="PANTHER" id="PTHR10622:SF10">
    <property type="entry name" value="HET DOMAIN-CONTAINING PROTEIN"/>
    <property type="match status" value="1"/>
</dbReference>
<gene>
    <name evidence="3" type="ORF">VKT23_009276</name>
</gene>
<keyword evidence="4" id="KW-1185">Reference proteome</keyword>
<evidence type="ECO:0000259" key="2">
    <source>
        <dbReference type="Pfam" id="PF26640"/>
    </source>
</evidence>
<feature type="domain" description="DUF8212" evidence="2">
    <location>
        <begin position="274"/>
        <end position="298"/>
    </location>
</feature>
<dbReference type="Proteomes" id="UP001498398">
    <property type="component" value="Unassembled WGS sequence"/>
</dbReference>
<dbReference type="Pfam" id="PF26640">
    <property type="entry name" value="DUF8212"/>
    <property type="match status" value="1"/>
</dbReference>
<evidence type="ECO:0000259" key="1">
    <source>
        <dbReference type="Pfam" id="PF06985"/>
    </source>
</evidence>
<organism evidence="3 4">
    <name type="scientific">Marasmiellus scandens</name>
    <dbReference type="NCBI Taxonomy" id="2682957"/>
    <lineage>
        <taxon>Eukaryota</taxon>
        <taxon>Fungi</taxon>
        <taxon>Dikarya</taxon>
        <taxon>Basidiomycota</taxon>
        <taxon>Agaricomycotina</taxon>
        <taxon>Agaricomycetes</taxon>
        <taxon>Agaricomycetidae</taxon>
        <taxon>Agaricales</taxon>
        <taxon>Marasmiineae</taxon>
        <taxon>Omphalotaceae</taxon>
        <taxon>Marasmiellus</taxon>
    </lineage>
</organism>
<proteinExistence type="predicted"/>
<dbReference type="Pfam" id="PF06985">
    <property type="entry name" value="HET"/>
    <property type="match status" value="1"/>
</dbReference>
<name>A0ABR1JEX9_9AGAR</name>
<dbReference type="InterPro" id="IPR058525">
    <property type="entry name" value="DUF8212"/>
</dbReference>
<evidence type="ECO:0008006" key="5">
    <source>
        <dbReference type="Google" id="ProtNLM"/>
    </source>
</evidence>
<dbReference type="InterPro" id="IPR010730">
    <property type="entry name" value="HET"/>
</dbReference>
<accession>A0ABR1JEX9</accession>
<dbReference type="EMBL" id="JBANRG010000015">
    <property type="protein sequence ID" value="KAK7460556.1"/>
    <property type="molecule type" value="Genomic_DNA"/>
</dbReference>
<evidence type="ECO:0000313" key="3">
    <source>
        <dbReference type="EMBL" id="KAK7460556.1"/>
    </source>
</evidence>
<reference evidence="3 4" key="1">
    <citation type="submission" date="2024-01" db="EMBL/GenBank/DDBJ databases">
        <title>A draft genome for the cacao thread blight pathogen Marasmiellus scandens.</title>
        <authorList>
            <person name="Baruah I.K."/>
            <person name="Leung J."/>
            <person name="Bukari Y."/>
            <person name="Amoako-Attah I."/>
            <person name="Meinhardt L.W."/>
            <person name="Bailey B.A."/>
            <person name="Cohen S.P."/>
        </authorList>
    </citation>
    <scope>NUCLEOTIDE SEQUENCE [LARGE SCALE GENOMIC DNA]</scope>
    <source>
        <strain evidence="3 4">GH-19</strain>
    </source>
</reference>
<feature type="domain" description="Heterokaryon incompatibility" evidence="1">
    <location>
        <begin position="68"/>
        <end position="159"/>
    </location>
</feature>
<evidence type="ECO:0000313" key="4">
    <source>
        <dbReference type="Proteomes" id="UP001498398"/>
    </source>
</evidence>
<comment type="caution">
    <text evidence="3">The sequence shown here is derived from an EMBL/GenBank/DDBJ whole genome shotgun (WGS) entry which is preliminary data.</text>
</comment>
<sequence length="580" mass="66176">MMEPGRFINWGVQRKFVNSLRIRVIQLSKGPITRSPRAVFVYEIANVMRLLDTSTLEVKLFITDIPEYAVLSHIWEEDEVLFQDLHGPKATLLGRKGHQKVTGACKRASEYGFDWIWIDSCCINKESSAELSEAINSMYMYYERAGACYAYLSDVESGEWEYTLNASTDVLFWKSRWFIRGWTLQELLAPIHVEFFDKHWVHLGSKWSRRDVVSAITGIPINVLLTGDMSNLSIAQKMSWAARRETTRKEDRAYSLMGMFGVNMPPIYGEGEENAFLRLQQEIIKRSDDRSIFAWKELDGTQHTGFFASSPLAFDDSGGIGASDVSMGGLSSYSLTNNGLHIHLPLMKVDGSTDIFLAFLNCKNEKAQEVAIYVRKLSEHQYQRCWTHRPLFHHLTPELGTLQEIFVKQNDLPLRPLVDTRLSIFELRLLPSFREIVGVKRLFPASMMSYPYSGSDNEWPDVLAYEVTTPCPTVSDLSGTALAYECKLADGEVFVVIVGFDLGGVYFSNIRAGPQCTDIQVPYYMDGNRDCRGEDRVLKDLEGGGRALLVKQISRRDSKPDKDKFWWITRSFLLEIRVIM</sequence>